<accession>A0ABR7YFV0</accession>
<dbReference type="Pfam" id="PF13572">
    <property type="entry name" value="DUF4134"/>
    <property type="match status" value="1"/>
</dbReference>
<reference evidence="2 3" key="1">
    <citation type="submission" date="2020-08" db="EMBL/GenBank/DDBJ databases">
        <title>Sphingobacterium sp. DN04309 isolated from aquaculture water.</title>
        <authorList>
            <person name="Zhang M."/>
        </authorList>
    </citation>
    <scope>NUCLEOTIDE SEQUENCE [LARGE SCALE GENOMIC DNA]</scope>
    <source>
        <strain evidence="2 3">DN04309</strain>
    </source>
</reference>
<dbReference type="InterPro" id="IPR025408">
    <property type="entry name" value="DUF4134"/>
</dbReference>
<evidence type="ECO:0000313" key="2">
    <source>
        <dbReference type="EMBL" id="MBD1430196.1"/>
    </source>
</evidence>
<feature type="transmembrane region" description="Helical" evidence="1">
    <location>
        <begin position="79"/>
        <end position="99"/>
    </location>
</feature>
<protein>
    <submittedName>
        <fullName evidence="2">DUF4134 domain-containing protein</fullName>
    </submittedName>
</protein>
<name>A0ABR7YFV0_9SPHI</name>
<comment type="caution">
    <text evidence="2">The sequence shown here is derived from an EMBL/GenBank/DDBJ whole genome shotgun (WGS) entry which is preliminary data.</text>
</comment>
<keyword evidence="1" id="KW-1133">Transmembrane helix</keyword>
<dbReference type="EMBL" id="JACOIJ010000022">
    <property type="protein sequence ID" value="MBD1430196.1"/>
    <property type="molecule type" value="Genomic_DNA"/>
</dbReference>
<keyword evidence="1" id="KW-0812">Transmembrane</keyword>
<evidence type="ECO:0000256" key="1">
    <source>
        <dbReference type="SAM" id="Phobius"/>
    </source>
</evidence>
<keyword evidence="1" id="KW-0472">Membrane</keyword>
<proteinExistence type="predicted"/>
<sequence length="100" mass="11382">MQKSTCFILFYLIISLNVKTLNAQPGINEFYSLTNEVNRYYFNFSDLALAIGAICGLIGGLRIYNNWQLGKDRIDTQISGWFMSCLFLTILSSVLKGLFH</sequence>
<evidence type="ECO:0000313" key="3">
    <source>
        <dbReference type="Proteomes" id="UP000651271"/>
    </source>
</evidence>
<dbReference type="RefSeq" id="WP_165291334.1">
    <property type="nucleotide sequence ID" value="NZ_JACOIJ010000022.1"/>
</dbReference>
<keyword evidence="3" id="KW-1185">Reference proteome</keyword>
<organism evidence="2 3">
    <name type="scientific">Sphingobacterium litopenaei</name>
    <dbReference type="NCBI Taxonomy" id="2763500"/>
    <lineage>
        <taxon>Bacteria</taxon>
        <taxon>Pseudomonadati</taxon>
        <taxon>Bacteroidota</taxon>
        <taxon>Sphingobacteriia</taxon>
        <taxon>Sphingobacteriales</taxon>
        <taxon>Sphingobacteriaceae</taxon>
        <taxon>Sphingobacterium</taxon>
    </lineage>
</organism>
<dbReference type="Proteomes" id="UP000651271">
    <property type="component" value="Unassembled WGS sequence"/>
</dbReference>
<feature type="transmembrane region" description="Helical" evidence="1">
    <location>
        <begin position="47"/>
        <end position="67"/>
    </location>
</feature>
<gene>
    <name evidence="2" type="ORF">H8B04_11570</name>
</gene>